<reference evidence="2" key="1">
    <citation type="journal article" date="2022" name="Int. J. Mol. Sci.">
        <title>Draft Genome of Tanacetum Coccineum: Genomic Comparison of Closely Related Tanacetum-Family Plants.</title>
        <authorList>
            <person name="Yamashiro T."/>
            <person name="Shiraishi A."/>
            <person name="Nakayama K."/>
            <person name="Satake H."/>
        </authorList>
    </citation>
    <scope>NUCLEOTIDE SEQUENCE</scope>
</reference>
<gene>
    <name evidence="2" type="ORF">Tco_0977272</name>
</gene>
<accession>A0ABQ5EJM2</accession>
<name>A0ABQ5EJM2_9ASTR</name>
<comment type="caution">
    <text evidence="2">The sequence shown here is derived from an EMBL/GenBank/DDBJ whole genome shotgun (WGS) entry which is preliminary data.</text>
</comment>
<keyword evidence="3" id="KW-1185">Reference proteome</keyword>
<evidence type="ECO:0000313" key="3">
    <source>
        <dbReference type="Proteomes" id="UP001151760"/>
    </source>
</evidence>
<evidence type="ECO:0000256" key="1">
    <source>
        <dbReference type="SAM" id="MobiDB-lite"/>
    </source>
</evidence>
<dbReference type="EMBL" id="BQNB010016379">
    <property type="protein sequence ID" value="GJT51115.1"/>
    <property type="molecule type" value="Genomic_DNA"/>
</dbReference>
<evidence type="ECO:0000313" key="2">
    <source>
        <dbReference type="EMBL" id="GJT51115.1"/>
    </source>
</evidence>
<feature type="region of interest" description="Disordered" evidence="1">
    <location>
        <begin position="1"/>
        <end position="21"/>
    </location>
</feature>
<reference evidence="2" key="2">
    <citation type="submission" date="2022-01" db="EMBL/GenBank/DDBJ databases">
        <authorList>
            <person name="Yamashiro T."/>
            <person name="Shiraishi A."/>
            <person name="Satake H."/>
            <person name="Nakayama K."/>
        </authorList>
    </citation>
    <scope>NUCLEOTIDE SEQUENCE</scope>
</reference>
<dbReference type="Proteomes" id="UP001151760">
    <property type="component" value="Unassembled WGS sequence"/>
</dbReference>
<protein>
    <submittedName>
        <fullName evidence="2">Uncharacterized protein</fullName>
    </submittedName>
</protein>
<proteinExistence type="predicted"/>
<organism evidence="2 3">
    <name type="scientific">Tanacetum coccineum</name>
    <dbReference type="NCBI Taxonomy" id="301880"/>
    <lineage>
        <taxon>Eukaryota</taxon>
        <taxon>Viridiplantae</taxon>
        <taxon>Streptophyta</taxon>
        <taxon>Embryophyta</taxon>
        <taxon>Tracheophyta</taxon>
        <taxon>Spermatophyta</taxon>
        <taxon>Magnoliopsida</taxon>
        <taxon>eudicotyledons</taxon>
        <taxon>Gunneridae</taxon>
        <taxon>Pentapetalae</taxon>
        <taxon>asterids</taxon>
        <taxon>campanulids</taxon>
        <taxon>Asterales</taxon>
        <taxon>Asteraceae</taxon>
        <taxon>Asteroideae</taxon>
        <taxon>Anthemideae</taxon>
        <taxon>Anthemidinae</taxon>
        <taxon>Tanacetum</taxon>
    </lineage>
</organism>
<sequence length="84" mass="8557">MSRKGSLSNSAGCNCSSTPSEMTRDYVSYVVDEVLAAGASCSMEVDKGELVGSAGLGAVAAGTRETTLGGGLKYSSNIDWNKIS</sequence>